<dbReference type="EMBL" id="JAUSQX010000001">
    <property type="protein sequence ID" value="MDP9807115.1"/>
    <property type="molecule type" value="Genomic_DNA"/>
</dbReference>
<reference evidence="1 2" key="1">
    <citation type="submission" date="2023-07" db="EMBL/GenBank/DDBJ databases">
        <title>Sequencing the genomes of 1000 actinobacteria strains.</title>
        <authorList>
            <person name="Klenk H.-P."/>
        </authorList>
    </citation>
    <scope>NUCLEOTIDE SEQUENCE [LARGE SCALE GENOMIC DNA]</scope>
    <source>
        <strain evidence="1 2">DSM 17163</strain>
    </source>
</reference>
<sequence>MEKIRLTTPHETLAVIPHLIGFRPMDSVVIMSLRRGFAHQSGPIVRLELEGQIPPGFIDVVLDFIDTFDVRDLALAWYGSDLETMIGDQESIDILDTAGLAAQRYLDDNVPPDDDGYVTVSLTDYTHWVGCLDIREATWIPFADLVSKKIVRPFDELNESPGVTELVFHGSAPLEDEPEYIDPRAEWSDREAAVLAARKERIRTSQRRKCGNVWREALRLIQEGKPCEQAAPTPEIIGLLNAGLDSILHRDRVILAAVNSNVTDVLKVKKHQISALLGNATADTDHNLTSVTHLVEYIARYSDDCDPAAFAVAAYLRWWANDIEGAGKNAAVASLSDPNYSLAQLVHHALSVRLPSPIDDPVGREGD</sequence>
<accession>A0ABT9NIB5</accession>
<comment type="caution">
    <text evidence="1">The sequence shown here is derived from an EMBL/GenBank/DDBJ whole genome shotgun (WGS) entry which is preliminary data.</text>
</comment>
<dbReference type="Pfam" id="PF13830">
    <property type="entry name" value="DUF4192"/>
    <property type="match status" value="1"/>
</dbReference>
<protein>
    <recommendedName>
        <fullName evidence="3">DUF4192 domain-containing protein</fullName>
    </recommendedName>
</protein>
<evidence type="ECO:0000313" key="1">
    <source>
        <dbReference type="EMBL" id="MDP9807115.1"/>
    </source>
</evidence>
<evidence type="ECO:0000313" key="2">
    <source>
        <dbReference type="Proteomes" id="UP001243212"/>
    </source>
</evidence>
<dbReference type="Proteomes" id="UP001243212">
    <property type="component" value="Unassembled WGS sequence"/>
</dbReference>
<evidence type="ECO:0008006" key="3">
    <source>
        <dbReference type="Google" id="ProtNLM"/>
    </source>
</evidence>
<keyword evidence="2" id="KW-1185">Reference proteome</keyword>
<dbReference type="InterPro" id="IPR025447">
    <property type="entry name" value="DUF4192"/>
</dbReference>
<name>A0ABT9NIB5_9ACTO</name>
<dbReference type="RefSeq" id="WP_307683288.1">
    <property type="nucleotide sequence ID" value="NZ_JAUSQX010000001.1"/>
</dbReference>
<gene>
    <name evidence="1" type="ORF">J2S70_001697</name>
</gene>
<proteinExistence type="predicted"/>
<organism evidence="1 2">
    <name type="scientific">Trueperella bonasi</name>
    <dbReference type="NCBI Taxonomy" id="312286"/>
    <lineage>
        <taxon>Bacteria</taxon>
        <taxon>Bacillati</taxon>
        <taxon>Actinomycetota</taxon>
        <taxon>Actinomycetes</taxon>
        <taxon>Actinomycetales</taxon>
        <taxon>Actinomycetaceae</taxon>
        <taxon>Trueperella</taxon>
    </lineage>
</organism>